<feature type="repeat" description="ANK" evidence="3">
    <location>
        <begin position="108"/>
        <end position="136"/>
    </location>
</feature>
<dbReference type="PANTHER" id="PTHR24166">
    <property type="entry name" value="ROLLING PEBBLES, ISOFORM B"/>
    <property type="match status" value="1"/>
</dbReference>
<dbReference type="Proteomes" id="UP000007879">
    <property type="component" value="Unassembled WGS sequence"/>
</dbReference>
<feature type="repeat" description="ANK" evidence="3">
    <location>
        <begin position="75"/>
        <end position="107"/>
    </location>
</feature>
<evidence type="ECO:0000313" key="6">
    <source>
        <dbReference type="Proteomes" id="UP000007879"/>
    </source>
</evidence>
<name>A0AAN0IW26_AMPQE</name>
<feature type="region of interest" description="Disordered" evidence="4">
    <location>
        <begin position="344"/>
        <end position="368"/>
    </location>
</feature>
<evidence type="ECO:0000256" key="4">
    <source>
        <dbReference type="SAM" id="MobiDB-lite"/>
    </source>
</evidence>
<reference evidence="6" key="1">
    <citation type="journal article" date="2010" name="Nature">
        <title>The Amphimedon queenslandica genome and the evolution of animal complexity.</title>
        <authorList>
            <person name="Srivastava M."/>
            <person name="Simakov O."/>
            <person name="Chapman J."/>
            <person name="Fahey B."/>
            <person name="Gauthier M.E."/>
            <person name="Mitros T."/>
            <person name="Richards G.S."/>
            <person name="Conaco C."/>
            <person name="Dacre M."/>
            <person name="Hellsten U."/>
            <person name="Larroux C."/>
            <person name="Putnam N.H."/>
            <person name="Stanke M."/>
            <person name="Adamska M."/>
            <person name="Darling A."/>
            <person name="Degnan S.M."/>
            <person name="Oakley T.H."/>
            <person name="Plachetzki D.C."/>
            <person name="Zhai Y."/>
            <person name="Adamski M."/>
            <person name="Calcino A."/>
            <person name="Cummins S.F."/>
            <person name="Goodstein D.M."/>
            <person name="Harris C."/>
            <person name="Jackson D.J."/>
            <person name="Leys S.P."/>
            <person name="Shu S."/>
            <person name="Woodcroft B.J."/>
            <person name="Vervoort M."/>
            <person name="Kosik K.S."/>
            <person name="Manning G."/>
            <person name="Degnan B.M."/>
            <person name="Rokhsar D.S."/>
        </authorList>
    </citation>
    <scope>NUCLEOTIDE SEQUENCE [LARGE SCALE GENOMIC DNA]</scope>
</reference>
<feature type="repeat" description="ANK" evidence="3">
    <location>
        <begin position="242"/>
        <end position="274"/>
    </location>
</feature>
<proteinExistence type="predicted"/>
<dbReference type="PRINTS" id="PR01415">
    <property type="entry name" value="ANKYRIN"/>
</dbReference>
<sequence>MNKEEEKDETSFSQYLMRGVFQEKIDVVRFILSLDGLRLADTISPCIEEAVESGNIQILSMLLESGGDPNFIGNKGLTPLQTASKQGHITIVNKLLQYKADPNQDGIDGATALMLASNFDHFDIVEQLLSSGASVNKTMFDGWTALIFACDQNHLQIVKRLLQSGANPNVLTHSSKCSPVYFASSKHNNPSMLAALIETGADINTTTETGVTPLIVAAQFGFEAIVSVLLNHKALLDCQTHHGFTALMAAAHKGHVDITESLLLAGASTHIADNNGRTALEWSLQSEQHEITQLLLMNVGDVIDESDHAYNAEYQYGGKRISEDISSPKLHPSIIKLREAMRKPPLSEDTGQKHRHAIRWNNEHLVKK</sequence>
<dbReference type="SUPFAM" id="SSF48403">
    <property type="entry name" value="Ankyrin repeat"/>
    <property type="match status" value="1"/>
</dbReference>
<dbReference type="SMART" id="SM00248">
    <property type="entry name" value="ANK"/>
    <property type="match status" value="8"/>
</dbReference>
<reference evidence="5" key="2">
    <citation type="submission" date="2024-06" db="UniProtKB">
        <authorList>
            <consortium name="EnsemblMetazoa"/>
        </authorList>
    </citation>
    <scope>IDENTIFICATION</scope>
</reference>
<keyword evidence="6" id="KW-1185">Reference proteome</keyword>
<evidence type="ECO:0000313" key="5">
    <source>
        <dbReference type="EnsemblMetazoa" id="XP_019848666.1"/>
    </source>
</evidence>
<dbReference type="RefSeq" id="XP_019848666.1">
    <property type="nucleotide sequence ID" value="XM_019993107.1"/>
</dbReference>
<protein>
    <submittedName>
        <fullName evidence="5">Uncharacterized protein</fullName>
    </submittedName>
</protein>
<dbReference type="PANTHER" id="PTHR24166:SF48">
    <property type="entry name" value="PROTEIN VAPYRIN"/>
    <property type="match status" value="1"/>
</dbReference>
<keyword evidence="1" id="KW-0677">Repeat</keyword>
<dbReference type="KEGG" id="aqu:105316705"/>
<dbReference type="GeneID" id="105316705"/>
<dbReference type="Gene3D" id="1.25.40.20">
    <property type="entry name" value="Ankyrin repeat-containing domain"/>
    <property type="match status" value="1"/>
</dbReference>
<dbReference type="InterPro" id="IPR036770">
    <property type="entry name" value="Ankyrin_rpt-contain_sf"/>
</dbReference>
<feature type="repeat" description="ANK" evidence="3">
    <location>
        <begin position="141"/>
        <end position="173"/>
    </location>
</feature>
<dbReference type="InterPro" id="IPR002110">
    <property type="entry name" value="Ankyrin_rpt"/>
</dbReference>
<dbReference type="Pfam" id="PF12796">
    <property type="entry name" value="Ank_2"/>
    <property type="match status" value="2"/>
</dbReference>
<dbReference type="PROSITE" id="PS50297">
    <property type="entry name" value="ANK_REP_REGION"/>
    <property type="match status" value="4"/>
</dbReference>
<evidence type="ECO:0000256" key="1">
    <source>
        <dbReference type="ARBA" id="ARBA00022737"/>
    </source>
</evidence>
<accession>A0AAN0IW26</accession>
<evidence type="ECO:0000256" key="3">
    <source>
        <dbReference type="PROSITE-ProRule" id="PRU00023"/>
    </source>
</evidence>
<keyword evidence="2 3" id="KW-0040">ANK repeat</keyword>
<dbReference type="PROSITE" id="PS50088">
    <property type="entry name" value="ANK_REPEAT"/>
    <property type="match status" value="5"/>
</dbReference>
<dbReference type="AlphaFoldDB" id="A0AAN0IW26"/>
<organism evidence="5 6">
    <name type="scientific">Amphimedon queenslandica</name>
    <name type="common">Sponge</name>
    <dbReference type="NCBI Taxonomy" id="400682"/>
    <lineage>
        <taxon>Eukaryota</taxon>
        <taxon>Metazoa</taxon>
        <taxon>Porifera</taxon>
        <taxon>Demospongiae</taxon>
        <taxon>Heteroscleromorpha</taxon>
        <taxon>Haplosclerida</taxon>
        <taxon>Niphatidae</taxon>
        <taxon>Amphimedon</taxon>
    </lineage>
</organism>
<dbReference type="EnsemblMetazoa" id="XM_019993107.1">
    <property type="protein sequence ID" value="XP_019848666.1"/>
    <property type="gene ID" value="LOC105316705"/>
</dbReference>
<dbReference type="InterPro" id="IPR050889">
    <property type="entry name" value="Dendritic_Spine_Reg/Scaffold"/>
</dbReference>
<feature type="repeat" description="ANK" evidence="3">
    <location>
        <begin position="175"/>
        <end position="208"/>
    </location>
</feature>
<evidence type="ECO:0000256" key="2">
    <source>
        <dbReference type="ARBA" id="ARBA00023043"/>
    </source>
</evidence>
<dbReference type="Pfam" id="PF00023">
    <property type="entry name" value="Ank"/>
    <property type="match status" value="1"/>
</dbReference>